<dbReference type="UniPathway" id="UPA00232"/>
<dbReference type="STRING" id="765912.Thimo_0100"/>
<dbReference type="AlphaFoldDB" id="L0GUF8"/>
<dbReference type="GO" id="GO:0006744">
    <property type="term" value="P:ubiquinone biosynthetic process"/>
    <property type="evidence" value="ECO:0007669"/>
    <property type="project" value="UniProtKB-UniRule"/>
</dbReference>
<dbReference type="GO" id="GO:0005829">
    <property type="term" value="C:cytosol"/>
    <property type="evidence" value="ECO:0007669"/>
    <property type="project" value="TreeGrafter"/>
</dbReference>
<evidence type="ECO:0000256" key="1">
    <source>
        <dbReference type="HAMAP-Rule" id="MF_02216"/>
    </source>
</evidence>
<dbReference type="HAMAP" id="MF_02216">
    <property type="entry name" value="UbiK"/>
    <property type="match status" value="1"/>
</dbReference>
<gene>
    <name evidence="1" type="primary">ubiK</name>
    <name evidence="2" type="ORF">Thimo_0100</name>
</gene>
<keyword evidence="1" id="KW-0831">Ubiquinone biosynthesis</keyword>
<keyword evidence="1" id="KW-0963">Cytoplasm</keyword>
<comment type="subcellular location">
    <subcellularLocation>
        <location evidence="1">Cytoplasm</location>
    </subcellularLocation>
</comment>
<comment type="function">
    <text evidence="1">Required for efficient ubiquinone (coenzyme Q) biosynthesis. UbiK is probably an accessory factor of Ubi enzymes and facilitates ubiquinone biosynthesis by acting as an assembly factor, a targeting factor, or both.</text>
</comment>
<sequence length="148" mass="16296">MYDFRFASFSLAWATEGGGTSLPRTGTSNFKGHLELWLSDLTQVVPTRNPIALENLMTLDPKQFDDLAQRLAGSLPKGLHLLHEDLTKNLRASLEAGLAKLDLVTRAEFDVQAAVLARTRAKLAALEARIAELERDEKATEADQQPPV</sequence>
<dbReference type="Proteomes" id="UP000010816">
    <property type="component" value="Chromosome"/>
</dbReference>
<dbReference type="HOGENOM" id="CLU_1757988_0_0_6"/>
<comment type="similarity">
    <text evidence="1">Belongs to the UbiK family.</text>
</comment>
<accession>L0GUF8</accession>
<organism evidence="2 3">
    <name type="scientific">Thioflavicoccus mobilis 8321</name>
    <dbReference type="NCBI Taxonomy" id="765912"/>
    <lineage>
        <taxon>Bacteria</taxon>
        <taxon>Pseudomonadati</taxon>
        <taxon>Pseudomonadota</taxon>
        <taxon>Gammaproteobacteria</taxon>
        <taxon>Chromatiales</taxon>
        <taxon>Chromatiaceae</taxon>
        <taxon>Thioflavicoccus</taxon>
    </lineage>
</organism>
<keyword evidence="1" id="KW-0175">Coiled coil</keyword>
<name>L0GUF8_9GAMM</name>
<dbReference type="InterPro" id="IPR007475">
    <property type="entry name" value="UbiK"/>
</dbReference>
<keyword evidence="3" id="KW-1185">Reference proteome</keyword>
<dbReference type="EMBL" id="CP003051">
    <property type="protein sequence ID" value="AGA88975.1"/>
    <property type="molecule type" value="Genomic_DNA"/>
</dbReference>
<dbReference type="eggNOG" id="COG2960">
    <property type="taxonomic scope" value="Bacteria"/>
</dbReference>
<evidence type="ECO:0000313" key="3">
    <source>
        <dbReference type="Proteomes" id="UP000010816"/>
    </source>
</evidence>
<dbReference type="PANTHER" id="PTHR38040:SF1">
    <property type="entry name" value="UBIQUINONE BIOSYNTHESIS ACCESSORY FACTOR UBIK"/>
    <property type="match status" value="1"/>
</dbReference>
<dbReference type="KEGG" id="tmb:Thimo_0100"/>
<protein>
    <recommendedName>
        <fullName evidence="1">Ubiquinone biosynthesis accessory factor UbiK</fullName>
    </recommendedName>
</protein>
<dbReference type="PANTHER" id="PTHR38040">
    <property type="entry name" value="UBIQUINONE BIOSYNTHESIS ACCESSORY FACTOR UBIK"/>
    <property type="match status" value="1"/>
</dbReference>
<reference evidence="2 3" key="1">
    <citation type="submission" date="2011-09" db="EMBL/GenBank/DDBJ databases">
        <title>Complete sequence of chromosome of Thioflavicoccus mobilis 8321.</title>
        <authorList>
            <consortium name="US DOE Joint Genome Institute"/>
            <person name="Lucas S."/>
            <person name="Han J."/>
            <person name="Lapidus A."/>
            <person name="Cheng J.-F."/>
            <person name="Goodwin L."/>
            <person name="Pitluck S."/>
            <person name="Peters L."/>
            <person name="Ovchinnikova G."/>
            <person name="Lu M."/>
            <person name="Detter J.C."/>
            <person name="Han C."/>
            <person name="Tapia R."/>
            <person name="Land M."/>
            <person name="Hauser L."/>
            <person name="Kyrpides N."/>
            <person name="Ivanova N."/>
            <person name="Pagani I."/>
            <person name="Vogl K."/>
            <person name="Liu Z."/>
            <person name="Imhoff J."/>
            <person name="Thiel V."/>
            <person name="Frigaard N.-U."/>
            <person name="Bryant D."/>
            <person name="Woyke T."/>
        </authorList>
    </citation>
    <scope>NUCLEOTIDE SEQUENCE [LARGE SCALE GENOMIC DNA]</scope>
    <source>
        <strain evidence="2 3">8321</strain>
    </source>
</reference>
<proteinExistence type="inferred from homology"/>
<evidence type="ECO:0000313" key="2">
    <source>
        <dbReference type="EMBL" id="AGA88975.1"/>
    </source>
</evidence>
<feature type="coiled-coil region" evidence="1">
    <location>
        <begin position="116"/>
        <end position="143"/>
    </location>
</feature>
<comment type="pathway">
    <text evidence="1">Cofactor biosynthesis; ubiquinone biosynthesis.</text>
</comment>
<dbReference type="Pfam" id="PF04380">
    <property type="entry name" value="BMFP"/>
    <property type="match status" value="1"/>
</dbReference>